<keyword evidence="6 7" id="KW-0472">Membrane</keyword>
<comment type="caution">
    <text evidence="9">The sequence shown here is derived from an EMBL/GenBank/DDBJ whole genome shotgun (WGS) entry which is preliminary data.</text>
</comment>
<feature type="transmembrane region" description="Helical" evidence="7">
    <location>
        <begin position="33"/>
        <end position="52"/>
    </location>
</feature>
<feature type="transmembrane region" description="Helical" evidence="7">
    <location>
        <begin position="7"/>
        <end position="27"/>
    </location>
</feature>
<keyword evidence="3 9" id="KW-0808">Transferase</keyword>
<dbReference type="EMBL" id="BSSQ01000002">
    <property type="protein sequence ID" value="GLX66354.1"/>
    <property type="molecule type" value="Genomic_DNA"/>
</dbReference>
<accession>A0ABQ6G5U1</accession>
<comment type="subcellular location">
    <subcellularLocation>
        <location evidence="1">Membrane</location>
        <topology evidence="1">Multi-pass membrane protein</topology>
    </subcellularLocation>
</comment>
<evidence type="ECO:0000259" key="8">
    <source>
        <dbReference type="Pfam" id="PF02397"/>
    </source>
</evidence>
<feature type="transmembrane region" description="Helical" evidence="7">
    <location>
        <begin position="64"/>
        <end position="86"/>
    </location>
</feature>
<feature type="domain" description="Bacterial sugar transferase" evidence="8">
    <location>
        <begin position="236"/>
        <end position="416"/>
    </location>
</feature>
<evidence type="ECO:0000256" key="3">
    <source>
        <dbReference type="ARBA" id="ARBA00022679"/>
    </source>
</evidence>
<evidence type="ECO:0000256" key="6">
    <source>
        <dbReference type="ARBA" id="ARBA00023136"/>
    </source>
</evidence>
<dbReference type="InterPro" id="IPR003362">
    <property type="entry name" value="Bact_transf"/>
</dbReference>
<comment type="similarity">
    <text evidence="2">Belongs to the bacterial sugar transferase family.</text>
</comment>
<dbReference type="PANTHER" id="PTHR30576">
    <property type="entry name" value="COLANIC BIOSYNTHESIS UDP-GLUCOSE LIPID CARRIER TRANSFERASE"/>
    <property type="match status" value="1"/>
</dbReference>
<sequence>MRLLKFASYAFDLILVTAGFLAFIPDFFDTGGFLVYLSLIILSAALFQLFGLYEQRLEQKAGGIVISTVLAVVSMLVIAGIAAYLQTGNIYIQNWWKTGLFLIVTIAVSHSLFQFWQRKLHGQKQILLIEAKEQVSSLMIEKLWQSQWYRIKHILPLDKLDQLLSKLSDVDIVMIPSAVTNKNGIIKMAMSEGKEVRIVPDSTDLFIWSSRIRQMDDVMLLALRPLGLNGPQRVAKRIIDLMAAGLLLVVLSPFFLLLWLLIPLTSKGPALFKQERLGKDQVPIQVYKFRSMVADAEKYTGPVLALERDPRITKLGRFMRASRLDEIPQLLNVLAGDMSLIGPRPERQFFVTQFEADNPNYSYRFAVRPGITGLAQVMGNYVSMPEEKLRFDLMYIQKYSLLMDIKIMIQTVHTVLHKEQASGIKNGEKIDRIDKNQIWM</sequence>
<dbReference type="InterPro" id="IPR017475">
    <property type="entry name" value="EPS_sugar_tfrase"/>
</dbReference>
<evidence type="ECO:0000256" key="1">
    <source>
        <dbReference type="ARBA" id="ARBA00004141"/>
    </source>
</evidence>
<keyword evidence="10" id="KW-1185">Reference proteome</keyword>
<evidence type="ECO:0000313" key="10">
    <source>
        <dbReference type="Proteomes" id="UP001157114"/>
    </source>
</evidence>
<reference evidence="9 10" key="1">
    <citation type="submission" date="2023-03" db="EMBL/GenBank/DDBJ databases">
        <title>Draft genome sequence of the bacteria which degrade cell wall of Tricholomamatutake.</title>
        <authorList>
            <person name="Konishi Y."/>
            <person name="Fukuta Y."/>
            <person name="Shirasaka N."/>
        </authorList>
    </citation>
    <scope>NUCLEOTIDE SEQUENCE [LARGE SCALE GENOMIC DNA]</scope>
    <source>
        <strain evidence="10">mu1</strain>
    </source>
</reference>
<proteinExistence type="inferred from homology"/>
<dbReference type="Pfam" id="PF02397">
    <property type="entry name" value="Bac_transf"/>
    <property type="match status" value="1"/>
</dbReference>
<dbReference type="PANTHER" id="PTHR30576:SF0">
    <property type="entry name" value="UNDECAPRENYL-PHOSPHATE N-ACETYLGALACTOSAMINYL 1-PHOSPHATE TRANSFERASE-RELATED"/>
    <property type="match status" value="1"/>
</dbReference>
<feature type="transmembrane region" description="Helical" evidence="7">
    <location>
        <begin position="98"/>
        <end position="116"/>
    </location>
</feature>
<dbReference type="Proteomes" id="UP001157114">
    <property type="component" value="Unassembled WGS sequence"/>
</dbReference>
<evidence type="ECO:0000256" key="4">
    <source>
        <dbReference type="ARBA" id="ARBA00022692"/>
    </source>
</evidence>
<evidence type="ECO:0000256" key="5">
    <source>
        <dbReference type="ARBA" id="ARBA00022989"/>
    </source>
</evidence>
<evidence type="ECO:0000256" key="2">
    <source>
        <dbReference type="ARBA" id="ARBA00006464"/>
    </source>
</evidence>
<gene>
    <name evidence="9" type="ORF">MU1_06980</name>
</gene>
<organism evidence="9 10">
    <name type="scientific">Paenibacillus glycanilyticus</name>
    <dbReference type="NCBI Taxonomy" id="126569"/>
    <lineage>
        <taxon>Bacteria</taxon>
        <taxon>Bacillati</taxon>
        <taxon>Bacillota</taxon>
        <taxon>Bacilli</taxon>
        <taxon>Bacillales</taxon>
        <taxon>Paenibacillaceae</taxon>
        <taxon>Paenibacillus</taxon>
    </lineage>
</organism>
<keyword evidence="4 7" id="KW-0812">Transmembrane</keyword>
<evidence type="ECO:0000256" key="7">
    <source>
        <dbReference type="SAM" id="Phobius"/>
    </source>
</evidence>
<feature type="transmembrane region" description="Helical" evidence="7">
    <location>
        <begin position="241"/>
        <end position="262"/>
    </location>
</feature>
<dbReference type="RefSeq" id="WP_284237048.1">
    <property type="nucleotide sequence ID" value="NZ_BSSQ01000002.1"/>
</dbReference>
<dbReference type="NCBIfam" id="TIGR03025">
    <property type="entry name" value="EPS_sugtrans"/>
    <property type="match status" value="1"/>
</dbReference>
<dbReference type="GO" id="GO:0016740">
    <property type="term" value="F:transferase activity"/>
    <property type="evidence" value="ECO:0007669"/>
    <property type="project" value="UniProtKB-KW"/>
</dbReference>
<keyword evidence="5 7" id="KW-1133">Transmembrane helix</keyword>
<protein>
    <submittedName>
        <fullName evidence="9">Sugar transferase</fullName>
    </submittedName>
</protein>
<evidence type="ECO:0000313" key="9">
    <source>
        <dbReference type="EMBL" id="GLX66354.1"/>
    </source>
</evidence>
<name>A0ABQ6G5U1_9BACL</name>